<gene>
    <name evidence="1" type="ORF">EOW65_06665</name>
</gene>
<evidence type="ECO:0000313" key="2">
    <source>
        <dbReference type="Proteomes" id="UP000286594"/>
    </source>
</evidence>
<reference evidence="1 2" key="1">
    <citation type="submission" date="2019-01" db="EMBL/GenBank/DDBJ databases">
        <title>Sinorhodobacter populi sp. nov. isolated from the symptomatic bark tissue of Populus euramericana canker.</title>
        <authorList>
            <person name="Xu G."/>
        </authorList>
    </citation>
    <scope>NUCLEOTIDE SEQUENCE [LARGE SCALE GENOMIC DNA]</scope>
    <source>
        <strain evidence="1 2">CCTCC AB2012026</strain>
    </source>
</reference>
<dbReference type="Proteomes" id="UP000286594">
    <property type="component" value="Unassembled WGS sequence"/>
</dbReference>
<evidence type="ECO:0000313" key="1">
    <source>
        <dbReference type="EMBL" id="RWR50629.1"/>
    </source>
</evidence>
<accession>A0A443LN93</accession>
<protein>
    <submittedName>
        <fullName evidence="1">Uncharacterized protein</fullName>
    </submittedName>
</protein>
<comment type="caution">
    <text evidence="1">The sequence shown here is derived from an EMBL/GenBank/DDBJ whole genome shotgun (WGS) entry which is preliminary data.</text>
</comment>
<keyword evidence="2" id="KW-1185">Reference proteome</keyword>
<name>A0A443LN93_9RHOB</name>
<proteinExistence type="predicted"/>
<organism evidence="1 2">
    <name type="scientific">Paenirhodobacter ferrireducens</name>
    <dbReference type="NCBI Taxonomy" id="1215032"/>
    <lineage>
        <taxon>Bacteria</taxon>
        <taxon>Pseudomonadati</taxon>
        <taxon>Pseudomonadota</taxon>
        <taxon>Alphaproteobacteria</taxon>
        <taxon>Rhodobacterales</taxon>
        <taxon>Rhodobacter group</taxon>
        <taxon>Paenirhodobacter</taxon>
    </lineage>
</organism>
<sequence length="64" mass="7175">MTELSMEKIALIIAKKARLLALEAESLYVVSSDPGVAREALERINESEQGLTFWIDQLKKVAEK</sequence>
<dbReference type="AlphaFoldDB" id="A0A443LN93"/>
<dbReference type="EMBL" id="SAVB01000006">
    <property type="protein sequence ID" value="RWR50629.1"/>
    <property type="molecule type" value="Genomic_DNA"/>
</dbReference>
<dbReference type="RefSeq" id="WP_128148187.1">
    <property type="nucleotide sequence ID" value="NZ_SAVB01000006.1"/>
</dbReference>